<dbReference type="InterPro" id="IPR012337">
    <property type="entry name" value="RNaseH-like_sf"/>
</dbReference>
<name>A0ABM3QXR8_SPIOL</name>
<dbReference type="PROSITE" id="PS50994">
    <property type="entry name" value="INTEGRASE"/>
    <property type="match status" value="1"/>
</dbReference>
<dbReference type="Gene3D" id="3.30.70.270">
    <property type="match status" value="2"/>
</dbReference>
<keyword evidence="1" id="KW-0511">Multifunctional enzyme</keyword>
<evidence type="ECO:0000256" key="1">
    <source>
        <dbReference type="ARBA" id="ARBA00023268"/>
    </source>
</evidence>
<sequence>MPMYDGTTDPREHILTYKQRMMTIPVPKHMREASLCKGFDSTLIGPALKWLTSLPNGCITSFAHLDNMFNQQFASSRGMEKQTSDMYRVVQRPDEPLKDYIARFIREKVTVPECDVPTAIEAFRQGLYGETDLWRDLIKYPCKTFEKAQAKAMTQVRLEETLYSRKGTNDYTKTDRRLPYPKRSNDRPAPYSRPQHVAVVEEDDDSDWKNSPDLPPRINEYSFCVDTVGLMNHLSKMGKAVQWPPKSSKPDSKKDPSKWCDFHADIGHTTNECVALRREVAYLLKNGFLKDVMSDKAPKRHAQENEVDRPTRAVAAKYLTPISFDELDVGDISDKHHDGLIISIHVGNYMIKRVLVDNGSSTNVMMLDALKEMGLNLDTDVVKKSTVLIGFSDEAKTIFGEVTLPVYTQGVNQQSSSDPTGYKEPKSEQLDEVILDPAKPEQVVFIGCDVPDNIRSELITFLKANADCFAWSHEDMSGISPDVITHKLSVDPHHKPVKQKRRKFAPERNQIINDEVQQLLDTGKIREVKYPDWLVNVVVVRKKNGKWHACIDFTDINKACPKDSFPLPHIDAMVDVTAGHEMLTFMDAFSGYNQILMRPDDQEKTAFITERGTYCYKVMPFGLRNAGATYQRLVNKMFRKQLGDTMEVYIDDMLVKSKKASDHISHLPQAFDVLREYNMKLNPTNLSPRNQKDVQKLAGRVAALNRFISRSSDKCKLFYDILRKNKKFSWTNQHEAALQQLKQYLSEPPLLSKPKDDEELQVYLAVTESTISAILVQEEDDKQLPVYYVSKSLISAETRYEPRTTIKSQALADFVADSSPSIQHEDDMEVNMLTDDGLSSTWTLHTDSSSNIRGTGLAKDSKMQAYPEIAKKIVSKFDSCTLQQIPRDQNTQAYALANLGSNIKPKLTTIPVVHLVYPAITKDNLPITEQTPPTQMPTSWRDPYIYWLKHHTIPPGITYEKSFRMKASRFILIHGVLFRMSIAGPYLRCLDHDEIVSTLRNIHDGECGNHAGGRSLAHKTLTMGYFWPTMKKDAITFARKCDSCQRFASISHQPCEELQPILSPWPFMKWGMDIVGPLPQAPGQRVFMLEMTDYFSKWIEVEAFKRVRDTEVISFIKRNVLSRFGIPSEIVYDNGSQFISNKTKEFCGRYNITLHTSTPRYPQENGQAESSNKIIINNLKKRLDDAKGRWADELPMILWADRTTPKTATNHTPFSLVFSCEAVISPEVELPTERSSSMTPGMNDSVLSYDIDTVDELREAALVRMASYQQAVAKNYNNNVRVRVFQQGDWVLRKVFPNKKDPRHDKLAPTWEGPYQIVRRTGHGAYELVDRDGKLVSTNIMSTSPYWGRHDTFSTRDDLGCNHNRTQR</sequence>
<reference evidence="5" key="2">
    <citation type="submission" date="2025-08" db="UniProtKB">
        <authorList>
            <consortium name="RefSeq"/>
        </authorList>
    </citation>
    <scope>IDENTIFICATION</scope>
    <source>
        <tissue evidence="5">Leaf</tissue>
    </source>
</reference>
<dbReference type="Pfam" id="PF17919">
    <property type="entry name" value="RT_RNaseH_2"/>
    <property type="match status" value="1"/>
</dbReference>
<gene>
    <name evidence="5" type="primary">LOC130463146</name>
</gene>
<evidence type="ECO:0000256" key="2">
    <source>
        <dbReference type="SAM" id="MobiDB-lite"/>
    </source>
</evidence>
<dbReference type="InterPro" id="IPR041588">
    <property type="entry name" value="Integrase_H2C2"/>
</dbReference>
<dbReference type="PANTHER" id="PTHR37984">
    <property type="entry name" value="PROTEIN CBG26694"/>
    <property type="match status" value="1"/>
</dbReference>
<accession>A0ABM3QXR8</accession>
<dbReference type="Proteomes" id="UP000813463">
    <property type="component" value="Chromosome 6"/>
</dbReference>
<dbReference type="Pfam" id="PF03732">
    <property type="entry name" value="Retrotrans_gag"/>
    <property type="match status" value="1"/>
</dbReference>
<dbReference type="SUPFAM" id="SSF53098">
    <property type="entry name" value="Ribonuclease H-like"/>
    <property type="match status" value="1"/>
</dbReference>
<dbReference type="InterPro" id="IPR000477">
    <property type="entry name" value="RT_dom"/>
</dbReference>
<dbReference type="Gene3D" id="3.10.10.10">
    <property type="entry name" value="HIV Type 1 Reverse Transcriptase, subunit A, domain 1"/>
    <property type="match status" value="1"/>
</dbReference>
<feature type="domain" description="Integrase catalytic" evidence="3">
    <location>
        <begin position="1062"/>
        <end position="1221"/>
    </location>
</feature>
<dbReference type="InterPro" id="IPR043128">
    <property type="entry name" value="Rev_trsase/Diguanyl_cyclase"/>
</dbReference>
<evidence type="ECO:0000259" key="3">
    <source>
        <dbReference type="PROSITE" id="PS50994"/>
    </source>
</evidence>
<dbReference type="Gene3D" id="3.30.420.10">
    <property type="entry name" value="Ribonuclease H-like superfamily/Ribonuclease H"/>
    <property type="match status" value="1"/>
</dbReference>
<dbReference type="InterPro" id="IPR043502">
    <property type="entry name" value="DNA/RNA_pol_sf"/>
</dbReference>
<dbReference type="Gene3D" id="1.10.340.70">
    <property type="match status" value="1"/>
</dbReference>
<dbReference type="CDD" id="cd01647">
    <property type="entry name" value="RT_LTR"/>
    <property type="match status" value="1"/>
</dbReference>
<feature type="compositionally biased region" description="Basic and acidic residues" evidence="2">
    <location>
        <begin position="172"/>
        <end position="186"/>
    </location>
</feature>
<dbReference type="InterPro" id="IPR041577">
    <property type="entry name" value="RT_RNaseH_2"/>
</dbReference>
<reference evidence="4" key="1">
    <citation type="journal article" date="2021" name="Nat. Commun.">
        <title>Genomic analyses provide insights into spinach domestication and the genetic basis of agronomic traits.</title>
        <authorList>
            <person name="Cai X."/>
            <person name="Sun X."/>
            <person name="Xu C."/>
            <person name="Sun H."/>
            <person name="Wang X."/>
            <person name="Ge C."/>
            <person name="Zhang Z."/>
            <person name="Wang Q."/>
            <person name="Fei Z."/>
            <person name="Jiao C."/>
            <person name="Wang Q."/>
        </authorList>
    </citation>
    <scope>NUCLEOTIDE SEQUENCE [LARGE SCALE GENOMIC DNA]</scope>
    <source>
        <strain evidence="4">cv. Varoflay</strain>
    </source>
</reference>
<protein>
    <recommendedName>
        <fullName evidence="3">Integrase catalytic domain-containing protein</fullName>
    </recommendedName>
</protein>
<organism evidence="4 5">
    <name type="scientific">Spinacia oleracea</name>
    <name type="common">Spinach</name>
    <dbReference type="NCBI Taxonomy" id="3562"/>
    <lineage>
        <taxon>Eukaryota</taxon>
        <taxon>Viridiplantae</taxon>
        <taxon>Streptophyta</taxon>
        <taxon>Embryophyta</taxon>
        <taxon>Tracheophyta</taxon>
        <taxon>Spermatophyta</taxon>
        <taxon>Magnoliopsida</taxon>
        <taxon>eudicotyledons</taxon>
        <taxon>Gunneridae</taxon>
        <taxon>Pentapetalae</taxon>
        <taxon>Caryophyllales</taxon>
        <taxon>Chenopodiaceae</taxon>
        <taxon>Chenopodioideae</taxon>
        <taxon>Anserineae</taxon>
        <taxon>Spinacia</taxon>
    </lineage>
</organism>
<dbReference type="InterPro" id="IPR036397">
    <property type="entry name" value="RNaseH_sf"/>
</dbReference>
<dbReference type="RefSeq" id="XP_056688171.1">
    <property type="nucleotide sequence ID" value="XM_056832193.1"/>
</dbReference>
<dbReference type="Pfam" id="PF00665">
    <property type="entry name" value="rve"/>
    <property type="match status" value="1"/>
</dbReference>
<keyword evidence="4" id="KW-1185">Reference proteome</keyword>
<dbReference type="SUPFAM" id="SSF56672">
    <property type="entry name" value="DNA/RNA polymerases"/>
    <property type="match status" value="1"/>
</dbReference>
<dbReference type="Pfam" id="PF17921">
    <property type="entry name" value="Integrase_H2C2"/>
    <property type="match status" value="1"/>
</dbReference>
<evidence type="ECO:0000313" key="5">
    <source>
        <dbReference type="RefSeq" id="XP_056688171.1"/>
    </source>
</evidence>
<dbReference type="InterPro" id="IPR001584">
    <property type="entry name" value="Integrase_cat-core"/>
</dbReference>
<dbReference type="Pfam" id="PF00078">
    <property type="entry name" value="RVT_1"/>
    <property type="match status" value="1"/>
</dbReference>
<feature type="region of interest" description="Disordered" evidence="2">
    <location>
        <begin position="168"/>
        <end position="213"/>
    </location>
</feature>
<dbReference type="GeneID" id="130463146"/>
<proteinExistence type="predicted"/>
<dbReference type="PANTHER" id="PTHR37984:SF5">
    <property type="entry name" value="PROTEIN NYNRIN-LIKE"/>
    <property type="match status" value="1"/>
</dbReference>
<dbReference type="InterPro" id="IPR005162">
    <property type="entry name" value="Retrotrans_gag_dom"/>
</dbReference>
<dbReference type="InterPro" id="IPR050951">
    <property type="entry name" value="Retrovirus_Pol_polyprotein"/>
</dbReference>
<evidence type="ECO:0000313" key="4">
    <source>
        <dbReference type="Proteomes" id="UP000813463"/>
    </source>
</evidence>